<protein>
    <submittedName>
        <fullName evidence="3">Translation_initiation factor eIF3 subunit</fullName>
    </submittedName>
</protein>
<dbReference type="Pfam" id="PF08597">
    <property type="entry name" value="eIF3_subunit"/>
    <property type="match status" value="1"/>
</dbReference>
<feature type="region of interest" description="Disordered" evidence="2">
    <location>
        <begin position="209"/>
        <end position="236"/>
    </location>
</feature>
<evidence type="ECO:0000313" key="4">
    <source>
        <dbReference type="Proteomes" id="UP001642409"/>
    </source>
</evidence>
<keyword evidence="4" id="KW-1185">Reference proteome</keyword>
<organism evidence="3 4">
    <name type="scientific">Hexamita inflata</name>
    <dbReference type="NCBI Taxonomy" id="28002"/>
    <lineage>
        <taxon>Eukaryota</taxon>
        <taxon>Metamonada</taxon>
        <taxon>Diplomonadida</taxon>
        <taxon>Hexamitidae</taxon>
        <taxon>Hexamitinae</taxon>
        <taxon>Hexamita</taxon>
    </lineage>
</organism>
<dbReference type="Gene3D" id="1.10.246.60">
    <property type="entry name" value="Eukaryotic translation initiation factor 3 like domains"/>
    <property type="match status" value="1"/>
</dbReference>
<evidence type="ECO:0000313" key="3">
    <source>
        <dbReference type="EMBL" id="CAL5971434.1"/>
    </source>
</evidence>
<evidence type="ECO:0000256" key="2">
    <source>
        <dbReference type="SAM" id="MobiDB-lite"/>
    </source>
</evidence>
<accession>A0ABP1GM31</accession>
<feature type="coiled-coil region" evidence="1">
    <location>
        <begin position="13"/>
        <end position="54"/>
    </location>
</feature>
<proteinExistence type="predicted"/>
<feature type="compositionally biased region" description="Basic residues" evidence="2">
    <location>
        <begin position="211"/>
        <end position="222"/>
    </location>
</feature>
<comment type="caution">
    <text evidence="3">The sequence shown here is derived from an EMBL/GenBank/DDBJ whole genome shotgun (WGS) entry which is preliminary data.</text>
</comment>
<sequence>MDFSFSEEDGQPAEKQDWEIEAEQAELAQAQALQDAERLKQEELEKQYQEELRNRSREPCNVEIELDEEARIRLERRKREEQNVRLAQKFMQDSDSEDEKAEKGQKKSIKRNYDLENEFFAVEKKKEVEGEEKEEKMPTTQADFEKFADSLITKITSTHKRGQKQDNDVLYMMMLKRLVRGVLKPLYLEDAKELADVCAQVANEQIGANKASKKGVAKKAKNSKPAVSTHEEDEWM</sequence>
<gene>
    <name evidence="3" type="ORF">HINF_LOCUS1374</name>
</gene>
<dbReference type="InterPro" id="IPR013906">
    <property type="entry name" value="eIF3j"/>
</dbReference>
<dbReference type="InterPro" id="IPR023194">
    <property type="entry name" value="eIF3-like_dom_sf"/>
</dbReference>
<name>A0ABP1GM31_9EUKA</name>
<feature type="region of interest" description="Disordered" evidence="2">
    <location>
        <begin position="87"/>
        <end position="109"/>
    </location>
</feature>
<reference evidence="3 4" key="1">
    <citation type="submission" date="2024-07" db="EMBL/GenBank/DDBJ databases">
        <authorList>
            <person name="Akdeniz Z."/>
        </authorList>
    </citation>
    <scope>NUCLEOTIDE SEQUENCE [LARGE SCALE GENOMIC DNA]</scope>
</reference>
<dbReference type="EMBL" id="CAXDID020000002">
    <property type="protein sequence ID" value="CAL5971434.1"/>
    <property type="molecule type" value="Genomic_DNA"/>
</dbReference>
<keyword evidence="1" id="KW-0175">Coiled coil</keyword>
<dbReference type="Proteomes" id="UP001642409">
    <property type="component" value="Unassembled WGS sequence"/>
</dbReference>
<evidence type="ECO:0000256" key="1">
    <source>
        <dbReference type="SAM" id="Coils"/>
    </source>
</evidence>